<reference evidence="3" key="1">
    <citation type="journal article" date="2023" name="Commun. Biol.">
        <title>Genome analysis of Parmales, the sister group of diatoms, reveals the evolutionary specialization of diatoms from phago-mixotrophs to photoautotrophs.</title>
        <authorList>
            <person name="Ban H."/>
            <person name="Sato S."/>
            <person name="Yoshikawa S."/>
            <person name="Yamada K."/>
            <person name="Nakamura Y."/>
            <person name="Ichinomiya M."/>
            <person name="Sato N."/>
            <person name="Blanc-Mathieu R."/>
            <person name="Endo H."/>
            <person name="Kuwata A."/>
            <person name="Ogata H."/>
        </authorList>
    </citation>
    <scope>NUCLEOTIDE SEQUENCE [LARGE SCALE GENOMIC DNA]</scope>
</reference>
<protein>
    <submittedName>
        <fullName evidence="2">Uncharacterized protein</fullName>
    </submittedName>
</protein>
<dbReference type="EMBL" id="BRYA01000558">
    <property type="protein sequence ID" value="GMI23010.1"/>
    <property type="molecule type" value="Genomic_DNA"/>
</dbReference>
<evidence type="ECO:0000313" key="3">
    <source>
        <dbReference type="Proteomes" id="UP001165065"/>
    </source>
</evidence>
<dbReference type="OrthoDB" id="10382669at2759"/>
<dbReference type="AlphaFoldDB" id="A0A9W7FXT8"/>
<sequence>MNPITALIDSAMKSPSSLRTEQAIRVSSNDYSAKAKHAEWQAPVHVDSRSLYASAKAAGAEENPITKNRREFKQMAVKAHLTGNGNAAIDAVEQGRRDLENIRKGEQVGS</sequence>
<evidence type="ECO:0000313" key="2">
    <source>
        <dbReference type="EMBL" id="GMI23010.1"/>
    </source>
</evidence>
<gene>
    <name evidence="2" type="ORF">TrCOL_g36</name>
</gene>
<proteinExistence type="predicted"/>
<accession>A0A9W7FXT8</accession>
<feature type="region of interest" description="Disordered" evidence="1">
    <location>
        <begin position="1"/>
        <end position="21"/>
    </location>
</feature>
<name>A0A9W7FXT8_9STRA</name>
<organism evidence="2 3">
    <name type="scientific">Triparma columacea</name>
    <dbReference type="NCBI Taxonomy" id="722753"/>
    <lineage>
        <taxon>Eukaryota</taxon>
        <taxon>Sar</taxon>
        <taxon>Stramenopiles</taxon>
        <taxon>Ochrophyta</taxon>
        <taxon>Bolidophyceae</taxon>
        <taxon>Parmales</taxon>
        <taxon>Triparmaceae</taxon>
        <taxon>Triparma</taxon>
    </lineage>
</organism>
<keyword evidence="3" id="KW-1185">Reference proteome</keyword>
<evidence type="ECO:0000256" key="1">
    <source>
        <dbReference type="SAM" id="MobiDB-lite"/>
    </source>
</evidence>
<comment type="caution">
    <text evidence="2">The sequence shown here is derived from an EMBL/GenBank/DDBJ whole genome shotgun (WGS) entry which is preliminary data.</text>
</comment>
<dbReference type="Proteomes" id="UP001165065">
    <property type="component" value="Unassembled WGS sequence"/>
</dbReference>